<sequence>MERESLKKAEERLKVAWMALENDYLNSALSNCYQAFFYFMQGVVGTDAIGVKSYPELLSLFIKKLYRRGIFRPEQLQKLTVFAEELYAVVKGLEYYGIAFSKSHASKVEEYVSRVKSLILSYESKRI</sequence>
<comment type="caution">
    <text evidence="2">The sequence shown here is derived from an EMBL/GenBank/DDBJ whole genome shotgun (WGS) entry which is preliminary data.</text>
</comment>
<dbReference type="InterPro" id="IPR007842">
    <property type="entry name" value="HEPN_dom"/>
</dbReference>
<evidence type="ECO:0000313" key="2">
    <source>
        <dbReference type="EMBL" id="TCK04645.1"/>
    </source>
</evidence>
<feature type="domain" description="HEPN" evidence="1">
    <location>
        <begin position="4"/>
        <end position="116"/>
    </location>
</feature>
<dbReference type="AlphaFoldDB" id="A0A4R1GDI0"/>
<dbReference type="Pfam" id="PF05168">
    <property type="entry name" value="HEPN"/>
    <property type="match status" value="1"/>
</dbReference>
<proteinExistence type="predicted"/>
<keyword evidence="3" id="KW-1185">Reference proteome</keyword>
<dbReference type="Gene3D" id="1.20.120.330">
    <property type="entry name" value="Nucleotidyltransferases domain 2"/>
    <property type="match status" value="1"/>
</dbReference>
<evidence type="ECO:0000313" key="3">
    <source>
        <dbReference type="Proteomes" id="UP000295777"/>
    </source>
</evidence>
<accession>A0A4R1GDI0</accession>
<dbReference type="EMBL" id="SMFV01000003">
    <property type="protein sequence ID" value="TCK04645.1"/>
    <property type="molecule type" value="Genomic_DNA"/>
</dbReference>
<gene>
    <name evidence="2" type="ORF">CLV27_1078</name>
</gene>
<protein>
    <submittedName>
        <fullName evidence="2">HEPN domain-containing protein</fullName>
    </submittedName>
</protein>
<dbReference type="RefSeq" id="WP_132526552.1">
    <property type="nucleotide sequence ID" value="NZ_SMFV01000003.1"/>
</dbReference>
<evidence type="ECO:0000259" key="1">
    <source>
        <dbReference type="Pfam" id="PF05168"/>
    </source>
</evidence>
<name>A0A4R1GDI0_9BACT</name>
<organism evidence="2 3">
    <name type="scientific">Phorcysia thermohydrogeniphila</name>
    <dbReference type="NCBI Taxonomy" id="936138"/>
    <lineage>
        <taxon>Bacteria</taxon>
        <taxon>Pseudomonadati</taxon>
        <taxon>Aquificota</taxon>
        <taxon>Aquificia</taxon>
        <taxon>Desulfurobacteriales</taxon>
        <taxon>Desulfurobacteriaceae</taxon>
        <taxon>Phorcysia</taxon>
    </lineage>
</organism>
<dbReference type="Proteomes" id="UP000295777">
    <property type="component" value="Unassembled WGS sequence"/>
</dbReference>
<reference evidence="2 3" key="1">
    <citation type="submission" date="2019-03" db="EMBL/GenBank/DDBJ databases">
        <title>Genomic Encyclopedia of Archaeal and Bacterial Type Strains, Phase II (KMG-II): from individual species to whole genera.</title>
        <authorList>
            <person name="Goeker M."/>
        </authorList>
    </citation>
    <scope>NUCLEOTIDE SEQUENCE [LARGE SCALE GENOMIC DNA]</scope>
    <source>
        <strain evidence="2 3">DSM 24425</strain>
    </source>
</reference>